<keyword evidence="11" id="KW-1185">Reference proteome</keyword>
<evidence type="ECO:0000313" key="11">
    <source>
        <dbReference type="Proteomes" id="UP001500752"/>
    </source>
</evidence>
<evidence type="ECO:0000256" key="3">
    <source>
        <dbReference type="ARBA" id="ARBA00022448"/>
    </source>
</evidence>
<feature type="transmembrane region" description="Helical" evidence="8">
    <location>
        <begin position="300"/>
        <end position="318"/>
    </location>
</feature>
<comment type="subcellular location">
    <subcellularLocation>
        <location evidence="1">Cell membrane</location>
        <topology evidence="1">Multi-pass membrane protein</topology>
    </subcellularLocation>
</comment>
<keyword evidence="9" id="KW-0732">Signal</keyword>
<accession>A0ABP7CLF2</accession>
<feature type="signal peptide" evidence="9">
    <location>
        <begin position="1"/>
        <end position="23"/>
    </location>
</feature>
<dbReference type="InterPro" id="IPR037294">
    <property type="entry name" value="ABC_BtuC-like"/>
</dbReference>
<evidence type="ECO:0000256" key="2">
    <source>
        <dbReference type="ARBA" id="ARBA00007935"/>
    </source>
</evidence>
<proteinExistence type="inferred from homology"/>
<organism evidence="10 11">
    <name type="scientific">Arthrobacter ginkgonis</name>
    <dbReference type="NCBI Taxonomy" id="1630594"/>
    <lineage>
        <taxon>Bacteria</taxon>
        <taxon>Bacillati</taxon>
        <taxon>Actinomycetota</taxon>
        <taxon>Actinomycetes</taxon>
        <taxon>Micrococcales</taxon>
        <taxon>Micrococcaceae</taxon>
        <taxon>Arthrobacter</taxon>
    </lineage>
</organism>
<feature type="chain" id="PRO_5047281188" evidence="9">
    <location>
        <begin position="24"/>
        <end position="326"/>
    </location>
</feature>
<dbReference type="PANTHER" id="PTHR30472:SF1">
    <property type="entry name" value="FE(3+) DICITRATE TRANSPORT SYSTEM PERMEASE PROTEIN FECC-RELATED"/>
    <property type="match status" value="1"/>
</dbReference>
<comment type="caution">
    <text evidence="10">The sequence shown here is derived from an EMBL/GenBank/DDBJ whole genome shotgun (WGS) entry which is preliminary data.</text>
</comment>
<dbReference type="EMBL" id="BAABEO010000020">
    <property type="protein sequence ID" value="GAA3691218.1"/>
    <property type="molecule type" value="Genomic_DNA"/>
</dbReference>
<feature type="transmembrane region" description="Helical" evidence="8">
    <location>
        <begin position="84"/>
        <end position="104"/>
    </location>
</feature>
<keyword evidence="4" id="KW-1003">Cell membrane</keyword>
<keyword evidence="3" id="KW-0813">Transport</keyword>
<feature type="transmembrane region" description="Helical" evidence="8">
    <location>
        <begin position="110"/>
        <end position="130"/>
    </location>
</feature>
<evidence type="ECO:0000256" key="4">
    <source>
        <dbReference type="ARBA" id="ARBA00022475"/>
    </source>
</evidence>
<dbReference type="Gene3D" id="1.10.3470.10">
    <property type="entry name" value="ABC transporter involved in vitamin B12 uptake, BtuC"/>
    <property type="match status" value="1"/>
</dbReference>
<dbReference type="PANTHER" id="PTHR30472">
    <property type="entry name" value="FERRIC ENTEROBACTIN TRANSPORT SYSTEM PERMEASE PROTEIN"/>
    <property type="match status" value="1"/>
</dbReference>
<protein>
    <submittedName>
        <fullName evidence="10">Iron ABC transporter permease</fullName>
    </submittedName>
</protein>
<dbReference type="SUPFAM" id="SSF81345">
    <property type="entry name" value="ABC transporter involved in vitamin B12 uptake, BtuC"/>
    <property type="match status" value="1"/>
</dbReference>
<evidence type="ECO:0000313" key="10">
    <source>
        <dbReference type="EMBL" id="GAA3691218.1"/>
    </source>
</evidence>
<evidence type="ECO:0000256" key="6">
    <source>
        <dbReference type="ARBA" id="ARBA00022989"/>
    </source>
</evidence>
<keyword evidence="6 8" id="KW-1133">Transmembrane helix</keyword>
<keyword evidence="5 8" id="KW-0812">Transmembrane</keyword>
<reference evidence="11" key="1">
    <citation type="journal article" date="2019" name="Int. J. Syst. Evol. Microbiol.">
        <title>The Global Catalogue of Microorganisms (GCM) 10K type strain sequencing project: providing services to taxonomists for standard genome sequencing and annotation.</title>
        <authorList>
            <consortium name="The Broad Institute Genomics Platform"/>
            <consortium name="The Broad Institute Genome Sequencing Center for Infectious Disease"/>
            <person name="Wu L."/>
            <person name="Ma J."/>
        </authorList>
    </citation>
    <scope>NUCLEOTIDE SEQUENCE [LARGE SCALE GENOMIC DNA]</scope>
    <source>
        <strain evidence="11">JCM 30742</strain>
    </source>
</reference>
<feature type="transmembrane region" description="Helical" evidence="8">
    <location>
        <begin position="272"/>
        <end position="294"/>
    </location>
</feature>
<evidence type="ECO:0000256" key="8">
    <source>
        <dbReference type="SAM" id="Phobius"/>
    </source>
</evidence>
<keyword evidence="7 8" id="KW-0472">Membrane</keyword>
<dbReference type="Pfam" id="PF01032">
    <property type="entry name" value="FecCD"/>
    <property type="match status" value="1"/>
</dbReference>
<dbReference type="Proteomes" id="UP001500752">
    <property type="component" value="Unassembled WGS sequence"/>
</dbReference>
<comment type="similarity">
    <text evidence="2">Belongs to the binding-protein-dependent transport system permease family. FecCD subfamily.</text>
</comment>
<feature type="transmembrane region" description="Helical" evidence="8">
    <location>
        <begin position="52"/>
        <end position="72"/>
    </location>
</feature>
<evidence type="ECO:0000256" key="1">
    <source>
        <dbReference type="ARBA" id="ARBA00004651"/>
    </source>
</evidence>
<name>A0ABP7CLF2_9MICC</name>
<dbReference type="InterPro" id="IPR000522">
    <property type="entry name" value="ABC_transptr_permease_BtuC"/>
</dbReference>
<evidence type="ECO:0000256" key="5">
    <source>
        <dbReference type="ARBA" id="ARBA00022692"/>
    </source>
</evidence>
<evidence type="ECO:0000256" key="9">
    <source>
        <dbReference type="SAM" id="SignalP"/>
    </source>
</evidence>
<evidence type="ECO:0000256" key="7">
    <source>
        <dbReference type="ARBA" id="ARBA00023136"/>
    </source>
</evidence>
<feature type="transmembrane region" description="Helical" evidence="8">
    <location>
        <begin position="230"/>
        <end position="260"/>
    </location>
</feature>
<dbReference type="CDD" id="cd06550">
    <property type="entry name" value="TM_ABC_iron-siderophores_like"/>
    <property type="match status" value="1"/>
</dbReference>
<gene>
    <name evidence="10" type="ORF">GCM10023081_30840</name>
</gene>
<sequence length="326" mass="32445">MLLAGLLAVALLAVCALSLTVGARPTSLATVWDALTAADPVNGDHAVVLNRVPRTVTGLLVGAALALAGAGMQGIARNPLADPGILGVNAGAALAVVLGIYLFGAANVTGYIWFAFAGAAVAAVAVYLVASLGREGATPLKLALAGAALAAGLASAMHAVLLVSQESFDSFRFWQAGVLGVRSLGEIAQVAPFLAVGAAVVLSSARLLNALSLGDDTARGLGLRVGRARAVAAAGVVLLCGGATALAGPVGFVGLIVPHAVRALVGSDYRKVLGLSMLTGPVLVLAADVIGRVILPPSEVQVGVVTALVGAPMFIWLIRGRKRVAL</sequence>
<feature type="transmembrane region" description="Helical" evidence="8">
    <location>
        <begin position="142"/>
        <end position="163"/>
    </location>
</feature>